<protein>
    <recommendedName>
        <fullName evidence="9 10">Polyprenol-phosphate-mannose--protein mannosyltransferase</fullName>
        <ecNumber evidence="10">2.4.1.-</ecNumber>
    </recommendedName>
</protein>
<organism evidence="13 14">
    <name type="scientific">Sphingomonas aerophila</name>
    <dbReference type="NCBI Taxonomy" id="1344948"/>
    <lineage>
        <taxon>Bacteria</taxon>
        <taxon>Pseudomonadati</taxon>
        <taxon>Pseudomonadota</taxon>
        <taxon>Alphaproteobacteria</taxon>
        <taxon>Sphingomonadales</taxon>
        <taxon>Sphingomonadaceae</taxon>
        <taxon>Sphingomonas</taxon>
    </lineage>
</organism>
<keyword evidence="10" id="KW-1003">Cell membrane</keyword>
<evidence type="ECO:0000256" key="9">
    <source>
        <dbReference type="ARBA" id="ARBA00093617"/>
    </source>
</evidence>
<feature type="transmembrane region" description="Helical" evidence="10">
    <location>
        <begin position="162"/>
        <end position="192"/>
    </location>
</feature>
<comment type="caution">
    <text evidence="13">The sequence shown here is derived from an EMBL/GenBank/DDBJ whole genome shotgun (WGS) entry which is preliminary data.</text>
</comment>
<dbReference type="PANTHER" id="PTHR10050">
    <property type="entry name" value="DOLICHYL-PHOSPHATE-MANNOSE--PROTEIN MANNOSYLTRANSFERASE"/>
    <property type="match status" value="1"/>
</dbReference>
<proteinExistence type="inferred from homology"/>
<evidence type="ECO:0000313" key="14">
    <source>
        <dbReference type="Proteomes" id="UP000546200"/>
    </source>
</evidence>
<evidence type="ECO:0000259" key="11">
    <source>
        <dbReference type="Pfam" id="PF02366"/>
    </source>
</evidence>
<dbReference type="EC" id="2.4.1.-" evidence="10"/>
<feature type="transmembrane region" description="Helical" evidence="10">
    <location>
        <begin position="343"/>
        <end position="363"/>
    </location>
</feature>
<keyword evidence="8 10" id="KW-0472">Membrane</keyword>
<gene>
    <name evidence="13" type="ORF">FHS94_002751</name>
</gene>
<feature type="domain" description="Protein O-mannosyl-transferase C-terminal four TM" evidence="12">
    <location>
        <begin position="241"/>
        <end position="411"/>
    </location>
</feature>
<comment type="pathway">
    <text evidence="2 10">Protein modification; protein glycosylation.</text>
</comment>
<dbReference type="EMBL" id="JACIJK010000008">
    <property type="protein sequence ID" value="MBB5715894.1"/>
    <property type="molecule type" value="Genomic_DNA"/>
</dbReference>
<name>A0A7W9EV32_9SPHN</name>
<evidence type="ECO:0000256" key="1">
    <source>
        <dbReference type="ARBA" id="ARBA00004127"/>
    </source>
</evidence>
<dbReference type="GO" id="GO:0005886">
    <property type="term" value="C:plasma membrane"/>
    <property type="evidence" value="ECO:0007669"/>
    <property type="project" value="UniProtKB-SubCell"/>
</dbReference>
<keyword evidence="5 10" id="KW-0808">Transferase</keyword>
<dbReference type="InterPro" id="IPR003342">
    <property type="entry name" value="ArnT-like_N"/>
</dbReference>
<evidence type="ECO:0000256" key="3">
    <source>
        <dbReference type="ARBA" id="ARBA00007222"/>
    </source>
</evidence>
<keyword evidence="6 10" id="KW-0812">Transmembrane</keyword>
<sequence length="412" mass="45930">MPIKFDRPLPVAILLGIITQALFCWRLAVPHMLVFDEVHYVPAARTLLTLAHPANAEHPLLGKELIALGVWMFGDTPVGWRAMSTLAGTATVLGCYAALWLLYRRVWTATLGAVLVLLNFTVFIQSRIAMLDGFMAAFVVLALACLLWSAKANGAEAVWARWIGGAMFLGLAVACKWAAAPYVLFAALAFLLLKRGNPHRWPGLSWWAGPIMLGVVSVATYLATFMPAFFYATEPISVSTLLPYQLAMFKLQEQVLPPHTYQSSWEGWVLMIRPIWYLYEPVDGAQRGILFVGNPVIMWGGLVAVAASLWAWARERDVRTGALAGLWVASYLVWALVPKSPSFFYYYYLPSIWLPLVLAGAIHHWHKRGWHLDEALLGAAAVLFINFYPVLAATALDDPGSFHRWTWFASWI</sequence>
<comment type="subcellular location">
    <subcellularLocation>
        <location evidence="10">Cell membrane</location>
    </subcellularLocation>
    <subcellularLocation>
        <location evidence="1">Endomembrane system</location>
        <topology evidence="1">Multi-pass membrane protein</topology>
    </subcellularLocation>
</comment>
<evidence type="ECO:0000256" key="10">
    <source>
        <dbReference type="RuleBase" id="RU367007"/>
    </source>
</evidence>
<evidence type="ECO:0000256" key="7">
    <source>
        <dbReference type="ARBA" id="ARBA00022989"/>
    </source>
</evidence>
<dbReference type="Pfam" id="PF16192">
    <property type="entry name" value="PMT_4TMC"/>
    <property type="match status" value="1"/>
</dbReference>
<feature type="transmembrane region" description="Helical" evidence="10">
    <location>
        <begin position="131"/>
        <end position="150"/>
    </location>
</feature>
<feature type="domain" description="ArnT-like N-terminal" evidence="11">
    <location>
        <begin position="78"/>
        <end position="229"/>
    </location>
</feature>
<comment type="function">
    <text evidence="10">Protein O-mannosyltransferase that catalyzes the transfer of a single mannose residue from a polyprenol phospho-mannosyl lipidic donor to the hydroxyl group of selected serine and threonine residues in acceptor proteins.</text>
</comment>
<keyword evidence="14" id="KW-1185">Reference proteome</keyword>
<dbReference type="GO" id="GO:0004169">
    <property type="term" value="F:dolichyl-phosphate-mannose-protein mannosyltransferase activity"/>
    <property type="evidence" value="ECO:0007669"/>
    <property type="project" value="UniProtKB-UniRule"/>
</dbReference>
<feature type="transmembrane region" description="Helical" evidence="10">
    <location>
        <begin position="320"/>
        <end position="337"/>
    </location>
</feature>
<feature type="transmembrane region" description="Helical" evidence="10">
    <location>
        <begin position="78"/>
        <end position="100"/>
    </location>
</feature>
<feature type="transmembrane region" description="Helical" evidence="10">
    <location>
        <begin position="12"/>
        <end position="29"/>
    </location>
</feature>
<dbReference type="InterPro" id="IPR032421">
    <property type="entry name" value="PMT_4TMC"/>
</dbReference>
<evidence type="ECO:0000256" key="5">
    <source>
        <dbReference type="ARBA" id="ARBA00022679"/>
    </source>
</evidence>
<dbReference type="Pfam" id="PF02366">
    <property type="entry name" value="PMT"/>
    <property type="match status" value="1"/>
</dbReference>
<dbReference type="UniPathway" id="UPA00378"/>
<dbReference type="InterPro" id="IPR027005">
    <property type="entry name" value="PMT-like"/>
</dbReference>
<dbReference type="RefSeq" id="WP_343055288.1">
    <property type="nucleotide sequence ID" value="NZ_JACIJK010000008.1"/>
</dbReference>
<evidence type="ECO:0000259" key="12">
    <source>
        <dbReference type="Pfam" id="PF16192"/>
    </source>
</evidence>
<feature type="transmembrane region" description="Helical" evidence="10">
    <location>
        <begin position="106"/>
        <end position="124"/>
    </location>
</feature>
<dbReference type="AlphaFoldDB" id="A0A7W9EV32"/>
<evidence type="ECO:0000256" key="2">
    <source>
        <dbReference type="ARBA" id="ARBA00004922"/>
    </source>
</evidence>
<reference evidence="13 14" key="1">
    <citation type="submission" date="2020-08" db="EMBL/GenBank/DDBJ databases">
        <title>Genomic Encyclopedia of Type Strains, Phase IV (KMG-IV): sequencing the most valuable type-strain genomes for metagenomic binning, comparative biology and taxonomic classification.</title>
        <authorList>
            <person name="Goeker M."/>
        </authorList>
    </citation>
    <scope>NUCLEOTIDE SEQUENCE [LARGE SCALE GENOMIC DNA]</scope>
    <source>
        <strain evidence="13 14">DSM 100044</strain>
    </source>
</reference>
<keyword evidence="7 10" id="KW-1133">Transmembrane helix</keyword>
<feature type="transmembrane region" description="Helical" evidence="10">
    <location>
        <begin position="375"/>
        <end position="396"/>
    </location>
</feature>
<dbReference type="GO" id="GO:0012505">
    <property type="term" value="C:endomembrane system"/>
    <property type="evidence" value="ECO:0007669"/>
    <property type="project" value="UniProtKB-SubCell"/>
</dbReference>
<evidence type="ECO:0000313" key="13">
    <source>
        <dbReference type="EMBL" id="MBB5715894.1"/>
    </source>
</evidence>
<feature type="transmembrane region" description="Helical" evidence="10">
    <location>
        <begin position="296"/>
        <end position="313"/>
    </location>
</feature>
<feature type="transmembrane region" description="Helical" evidence="10">
    <location>
        <begin position="204"/>
        <end position="232"/>
    </location>
</feature>
<evidence type="ECO:0000256" key="8">
    <source>
        <dbReference type="ARBA" id="ARBA00023136"/>
    </source>
</evidence>
<accession>A0A7W9EV32</accession>
<comment type="similarity">
    <text evidence="3 10">Belongs to the glycosyltransferase 39 family.</text>
</comment>
<keyword evidence="4 10" id="KW-0328">Glycosyltransferase</keyword>
<evidence type="ECO:0000256" key="6">
    <source>
        <dbReference type="ARBA" id="ARBA00022692"/>
    </source>
</evidence>
<dbReference type="Proteomes" id="UP000546200">
    <property type="component" value="Unassembled WGS sequence"/>
</dbReference>
<evidence type="ECO:0000256" key="4">
    <source>
        <dbReference type="ARBA" id="ARBA00022676"/>
    </source>
</evidence>
<dbReference type="PANTHER" id="PTHR10050:SF46">
    <property type="entry name" value="PROTEIN O-MANNOSYL-TRANSFERASE 2"/>
    <property type="match status" value="1"/>
</dbReference>